<feature type="non-terminal residue" evidence="4">
    <location>
        <position position="120"/>
    </location>
</feature>
<comment type="similarity">
    <text evidence="1">Belongs to the gamma-class carbonic anhydrase family.</text>
</comment>
<dbReference type="CDD" id="cd04645">
    <property type="entry name" value="LbH_gamma_CA_like"/>
    <property type="match status" value="1"/>
</dbReference>
<dbReference type="PANTHER" id="PTHR13061:SF50">
    <property type="entry name" value="GAMMA CARBONIC ANHYDRASE 1, MITOCHONDRIAL"/>
    <property type="match status" value="1"/>
</dbReference>
<evidence type="ECO:0000256" key="2">
    <source>
        <dbReference type="ARBA" id="ARBA00034694"/>
    </source>
</evidence>
<gene>
    <name evidence="4" type="ORF">MKW94_025990</name>
</gene>
<evidence type="ECO:0000256" key="3">
    <source>
        <dbReference type="SAM" id="SignalP"/>
    </source>
</evidence>
<comment type="subcellular location">
    <subcellularLocation>
        <location evidence="2">Mitochondrion membrane</location>
        <topology evidence="2">Peripheral membrane protein</topology>
        <orientation evidence="2">Matrix side</orientation>
    </subcellularLocation>
</comment>
<reference evidence="4" key="1">
    <citation type="submission" date="2022-03" db="EMBL/GenBank/DDBJ databases">
        <title>A functionally conserved STORR gene fusion in Papaver species that diverged 16.8 million years ago.</title>
        <authorList>
            <person name="Catania T."/>
        </authorList>
    </citation>
    <scope>NUCLEOTIDE SEQUENCE</scope>
    <source>
        <strain evidence="4">S-191538</strain>
    </source>
</reference>
<name>A0AA41VGU2_PAPNU</name>
<dbReference type="EMBL" id="JAJJMA010219397">
    <property type="protein sequence ID" value="MCL7041027.1"/>
    <property type="molecule type" value="Genomic_DNA"/>
</dbReference>
<keyword evidence="3" id="KW-0732">Signal</keyword>
<evidence type="ECO:0000256" key="1">
    <source>
        <dbReference type="ARBA" id="ARBA00023595"/>
    </source>
</evidence>
<proteinExistence type="inferred from homology"/>
<dbReference type="GO" id="GO:0031966">
    <property type="term" value="C:mitochondrial membrane"/>
    <property type="evidence" value="ECO:0007669"/>
    <property type="project" value="UniProtKB-SubCell"/>
</dbReference>
<feature type="signal peptide" evidence="3">
    <location>
        <begin position="1"/>
        <end position="32"/>
    </location>
</feature>
<evidence type="ECO:0000313" key="4">
    <source>
        <dbReference type="EMBL" id="MCL7041027.1"/>
    </source>
</evidence>
<comment type="caution">
    <text evidence="4">The sequence shown here is derived from an EMBL/GenBank/DDBJ whole genome shotgun (WGS) entry which is preliminary data.</text>
</comment>
<dbReference type="Proteomes" id="UP001177140">
    <property type="component" value="Unassembled WGS sequence"/>
</dbReference>
<dbReference type="InterPro" id="IPR011004">
    <property type="entry name" value="Trimer_LpxA-like_sf"/>
</dbReference>
<sequence length="120" mass="13053">MHLWLLVHLWMCTNWKLFVNLVWMCLRGDVNHINVGSGTNIQDNSLVHVAKTNLKGKVLPTIIGDNVTVGHSSVLHGCTVEDESFVGMGATLLDGVVVEKHGMVVAGALVRQDTRIPSGE</sequence>
<keyword evidence="5" id="KW-1185">Reference proteome</keyword>
<dbReference type="AlphaFoldDB" id="A0AA41VGU2"/>
<protein>
    <submittedName>
        <fullName evidence="4">Uncharacterized protein</fullName>
    </submittedName>
</protein>
<dbReference type="PANTHER" id="PTHR13061">
    <property type="entry name" value="DYNACTIN SUBUNIT P25"/>
    <property type="match status" value="1"/>
</dbReference>
<evidence type="ECO:0000313" key="5">
    <source>
        <dbReference type="Proteomes" id="UP001177140"/>
    </source>
</evidence>
<dbReference type="InterPro" id="IPR050484">
    <property type="entry name" value="Transf_Hexapept/Carb_Anhydrase"/>
</dbReference>
<dbReference type="SUPFAM" id="SSF51161">
    <property type="entry name" value="Trimeric LpxA-like enzymes"/>
    <property type="match status" value="1"/>
</dbReference>
<accession>A0AA41VGU2</accession>
<organism evidence="4 5">
    <name type="scientific">Papaver nudicaule</name>
    <name type="common">Iceland poppy</name>
    <dbReference type="NCBI Taxonomy" id="74823"/>
    <lineage>
        <taxon>Eukaryota</taxon>
        <taxon>Viridiplantae</taxon>
        <taxon>Streptophyta</taxon>
        <taxon>Embryophyta</taxon>
        <taxon>Tracheophyta</taxon>
        <taxon>Spermatophyta</taxon>
        <taxon>Magnoliopsida</taxon>
        <taxon>Ranunculales</taxon>
        <taxon>Papaveraceae</taxon>
        <taxon>Papaveroideae</taxon>
        <taxon>Papaver</taxon>
    </lineage>
</organism>
<feature type="chain" id="PRO_5041219736" evidence="3">
    <location>
        <begin position="33"/>
        <end position="120"/>
    </location>
</feature>
<dbReference type="Pfam" id="PF00132">
    <property type="entry name" value="Hexapep"/>
    <property type="match status" value="1"/>
</dbReference>
<dbReference type="InterPro" id="IPR047324">
    <property type="entry name" value="LbH_gamma_CA-like"/>
</dbReference>
<dbReference type="InterPro" id="IPR001451">
    <property type="entry name" value="Hexapep"/>
</dbReference>
<dbReference type="Gene3D" id="2.160.10.10">
    <property type="entry name" value="Hexapeptide repeat proteins"/>
    <property type="match status" value="1"/>
</dbReference>